<keyword evidence="5" id="KW-0694">RNA-binding</keyword>
<evidence type="ECO:0000313" key="12">
    <source>
        <dbReference type="Proteomes" id="UP001195483"/>
    </source>
</evidence>
<dbReference type="InterPro" id="IPR036085">
    <property type="entry name" value="PAZ_dom_sf"/>
</dbReference>
<dbReference type="InterPro" id="IPR003165">
    <property type="entry name" value="Piwi"/>
</dbReference>
<evidence type="ECO:0008006" key="13">
    <source>
        <dbReference type="Google" id="ProtNLM"/>
    </source>
</evidence>
<dbReference type="InterPro" id="IPR003100">
    <property type="entry name" value="PAZ_dom"/>
</dbReference>
<dbReference type="GO" id="GO:0003723">
    <property type="term" value="F:RNA binding"/>
    <property type="evidence" value="ECO:0007669"/>
    <property type="project" value="UniProtKB-KW"/>
</dbReference>
<dbReference type="GO" id="GO:0030154">
    <property type="term" value="P:cell differentiation"/>
    <property type="evidence" value="ECO:0007669"/>
    <property type="project" value="UniProtKB-KW"/>
</dbReference>
<keyword evidence="2" id="KW-0217">Developmental protein</keyword>
<feature type="region of interest" description="Disordered" evidence="8">
    <location>
        <begin position="1"/>
        <end position="67"/>
    </location>
</feature>
<comment type="similarity">
    <text evidence="7">Belongs to the argonaute family. Piwi subfamily.</text>
</comment>
<reference evidence="11" key="3">
    <citation type="submission" date="2023-05" db="EMBL/GenBank/DDBJ databases">
        <authorList>
            <person name="Smith C.H."/>
        </authorList>
    </citation>
    <scope>NUCLEOTIDE SEQUENCE</scope>
    <source>
        <strain evidence="11">CHS0354</strain>
        <tissue evidence="11">Mantle</tissue>
    </source>
</reference>
<dbReference type="Gene3D" id="3.40.50.2300">
    <property type="match status" value="1"/>
</dbReference>
<comment type="subcellular location">
    <subcellularLocation>
        <location evidence="1">Cytoplasm</location>
    </subcellularLocation>
</comment>
<reference evidence="11" key="1">
    <citation type="journal article" date="2021" name="Genome Biol. Evol.">
        <title>A High-Quality Reference Genome for a Parasitic Bivalve with Doubly Uniparental Inheritance (Bivalvia: Unionida).</title>
        <authorList>
            <person name="Smith C.H."/>
        </authorList>
    </citation>
    <scope>NUCLEOTIDE SEQUENCE</scope>
    <source>
        <strain evidence="11">CHS0354</strain>
    </source>
</reference>
<dbReference type="FunFam" id="3.30.420.10:FF:000014">
    <property type="entry name" value="Piwi-like RNA-mediated gene silencing 1"/>
    <property type="match status" value="1"/>
</dbReference>
<evidence type="ECO:0000256" key="2">
    <source>
        <dbReference type="ARBA" id="ARBA00022473"/>
    </source>
</evidence>
<feature type="compositionally biased region" description="Basic and acidic residues" evidence="8">
    <location>
        <begin position="15"/>
        <end position="27"/>
    </location>
</feature>
<dbReference type="CDD" id="cd02845">
    <property type="entry name" value="PAZ_piwi_like"/>
    <property type="match status" value="1"/>
</dbReference>
<dbReference type="GO" id="GO:0031047">
    <property type="term" value="P:regulatory ncRNA-mediated gene silencing"/>
    <property type="evidence" value="ECO:0007669"/>
    <property type="project" value="UniProtKB-KW"/>
</dbReference>
<keyword evidence="3" id="KW-0963">Cytoplasm</keyword>
<protein>
    <recommendedName>
        <fullName evidence="13">Piwi</fullName>
    </recommendedName>
</protein>
<proteinExistence type="inferred from homology"/>
<dbReference type="CDD" id="cd04658">
    <property type="entry name" value="Piwi_piwi-like_Euk"/>
    <property type="match status" value="1"/>
</dbReference>
<dbReference type="Gene3D" id="2.170.260.10">
    <property type="entry name" value="paz domain"/>
    <property type="match status" value="1"/>
</dbReference>
<dbReference type="PANTHER" id="PTHR22891">
    <property type="entry name" value="EUKARYOTIC TRANSLATION INITIATION FACTOR 2C"/>
    <property type="match status" value="1"/>
</dbReference>
<dbReference type="Proteomes" id="UP001195483">
    <property type="component" value="Unassembled WGS sequence"/>
</dbReference>
<dbReference type="EMBL" id="JAEAOA010001414">
    <property type="protein sequence ID" value="KAK3581959.1"/>
    <property type="molecule type" value="Genomic_DNA"/>
</dbReference>
<keyword evidence="6" id="KW-0943">RNA-mediated gene silencing</keyword>
<evidence type="ECO:0000313" key="11">
    <source>
        <dbReference type="EMBL" id="KAK3581959.1"/>
    </source>
</evidence>
<keyword evidence="4" id="KW-0221">Differentiation</keyword>
<feature type="compositionally biased region" description="Basic residues" evidence="8">
    <location>
        <begin position="1"/>
        <end position="11"/>
    </location>
</feature>
<evidence type="ECO:0000256" key="3">
    <source>
        <dbReference type="ARBA" id="ARBA00022490"/>
    </source>
</evidence>
<dbReference type="InterPro" id="IPR036397">
    <property type="entry name" value="RNaseH_sf"/>
</dbReference>
<evidence type="ECO:0000256" key="7">
    <source>
        <dbReference type="ARBA" id="ARBA00038291"/>
    </source>
</evidence>
<dbReference type="PROSITE" id="PS50821">
    <property type="entry name" value="PAZ"/>
    <property type="match status" value="1"/>
</dbReference>
<dbReference type="InterPro" id="IPR012337">
    <property type="entry name" value="RNaseH-like_sf"/>
</dbReference>
<keyword evidence="12" id="KW-1185">Reference proteome</keyword>
<reference evidence="11" key="2">
    <citation type="journal article" date="2021" name="Genome Biol. Evol.">
        <title>Developing a high-quality reference genome for a parasitic bivalve with doubly uniparental inheritance (Bivalvia: Unionida).</title>
        <authorList>
            <person name="Smith C.H."/>
        </authorList>
    </citation>
    <scope>NUCLEOTIDE SEQUENCE</scope>
    <source>
        <strain evidence="11">CHS0354</strain>
        <tissue evidence="11">Mantle</tissue>
    </source>
</reference>
<comment type="caution">
    <text evidence="11">The sequence shown here is derived from an EMBL/GenBank/DDBJ whole genome shotgun (WGS) entry which is preliminary data.</text>
</comment>
<evidence type="ECO:0000259" key="10">
    <source>
        <dbReference type="PROSITE" id="PS50822"/>
    </source>
</evidence>
<dbReference type="SUPFAM" id="SSF101690">
    <property type="entry name" value="PAZ domain"/>
    <property type="match status" value="1"/>
</dbReference>
<evidence type="ECO:0000256" key="6">
    <source>
        <dbReference type="ARBA" id="ARBA00023158"/>
    </source>
</evidence>
<dbReference type="GO" id="GO:0005737">
    <property type="term" value="C:cytoplasm"/>
    <property type="evidence" value="ECO:0007669"/>
    <property type="project" value="UniProtKB-SubCell"/>
</dbReference>
<evidence type="ECO:0000256" key="1">
    <source>
        <dbReference type="ARBA" id="ARBA00004496"/>
    </source>
</evidence>
<dbReference type="AlphaFoldDB" id="A0AAE0RYT5"/>
<dbReference type="Gene3D" id="3.30.420.10">
    <property type="entry name" value="Ribonuclease H-like superfamily/Ribonuclease H"/>
    <property type="match status" value="1"/>
</dbReference>
<dbReference type="Pfam" id="PF02170">
    <property type="entry name" value="PAZ"/>
    <property type="match status" value="1"/>
</dbReference>
<accession>A0AAE0RYT5</accession>
<dbReference type="SUPFAM" id="SSF53098">
    <property type="entry name" value="Ribonuclease H-like"/>
    <property type="match status" value="1"/>
</dbReference>
<feature type="domain" description="Piwi" evidence="10">
    <location>
        <begin position="550"/>
        <end position="842"/>
    </location>
</feature>
<dbReference type="Pfam" id="PF23278">
    <property type="entry name" value="Piwi_N"/>
    <property type="match status" value="1"/>
</dbReference>
<dbReference type="PROSITE" id="PS50822">
    <property type="entry name" value="PIWI"/>
    <property type="match status" value="1"/>
</dbReference>
<evidence type="ECO:0000259" key="9">
    <source>
        <dbReference type="PROSITE" id="PS50821"/>
    </source>
</evidence>
<dbReference type="SMART" id="SM00950">
    <property type="entry name" value="Piwi"/>
    <property type="match status" value="1"/>
</dbReference>
<evidence type="ECO:0000256" key="5">
    <source>
        <dbReference type="ARBA" id="ARBA00022884"/>
    </source>
</evidence>
<dbReference type="SMART" id="SM00949">
    <property type="entry name" value="PAZ"/>
    <property type="match status" value="1"/>
</dbReference>
<name>A0AAE0RYT5_9BIVA</name>
<feature type="compositionally biased region" description="Low complexity" evidence="8">
    <location>
        <begin position="41"/>
        <end position="55"/>
    </location>
</feature>
<dbReference type="FunFam" id="2.170.260.10:FF:000003">
    <property type="entry name" value="Piwi-like RNA-mediated gene silencing 2"/>
    <property type="match status" value="1"/>
</dbReference>
<evidence type="ECO:0000256" key="8">
    <source>
        <dbReference type="SAM" id="MobiDB-lite"/>
    </source>
</evidence>
<gene>
    <name evidence="11" type="ORF">CHS0354_023428</name>
</gene>
<sequence>MSGRPRGRAYGRARGGIDEQRARRPGEVEQAAAVQPPPVMQPRQPQVQPSSSGSPSGHGGASESHPQLPTELSAMTIGTRAAPEVGFITRPSHIVNKQGSAGRQLPLITNYFRLERAPDWHIYQYHVDFNPVVESKKMRIALLYHHEKMLGRTKAFDGMVLFLPFRLLKQTTEVFTKRNTDDVFIRIRITMTNELPPNSLQCLQVYNIIFKRVLTMIDMKQIGRNYYNPSLAKTFDEHKLMVLPGFITSILQYENDVLLNCDISHKIMRSDSVLDQINDILRLNKDRFHDNATWLLVGSIVLTSYNNRTYKVDGIAWNKRPTDTFKLHDGSEITYKDYYKRNYEINITNSSQPLLVSKPKEKDIRGGQKNDIYLVPELCKMTGLTDKARANRSLMKDVSVFTRVVPDKRYEVLSGFVRKINSNQNVRTMMEDWRLRFSQNIMNLVGRILPEEQVYQKKKDNVSICKQEDANWSQQLREMQQITAVDLDKWLFISPSKYNGNAKDFVDSLIKVGLPMGIKILQPIYCVINNENIDTYISTMQNSITENTQLVMCLLPTNKKDRYDAIKKFTCVETPVPSQIIVMRTLEKRDISSIATKVAIQLNCKLGGEVWTLSIPIKNFMVIGMDVFHDSTAEGRSVAGIVSSLNPKLTKYYSRVIFQNRRQELVHDLATPLIDTLQKYHEVNGILPKCIIVYRDGVGDGQLRAVLDLEVSQILKIFNKVGGPNYKPQFAVVIVKKRINTRFFASTKRPLINPPPGTVIDTVVTKAEWYDFFLVSQSVKQGTLSPTHYNVIKDTTNLTPDHMQKLTYKLCHLYYNWPGTISVPAPCQYAHKLAFLVGQSVHVDPALQLADKLYFL</sequence>
<dbReference type="Pfam" id="PF02171">
    <property type="entry name" value="Piwi"/>
    <property type="match status" value="1"/>
</dbReference>
<organism evidence="11 12">
    <name type="scientific">Potamilus streckersoni</name>
    <dbReference type="NCBI Taxonomy" id="2493646"/>
    <lineage>
        <taxon>Eukaryota</taxon>
        <taxon>Metazoa</taxon>
        <taxon>Spiralia</taxon>
        <taxon>Lophotrochozoa</taxon>
        <taxon>Mollusca</taxon>
        <taxon>Bivalvia</taxon>
        <taxon>Autobranchia</taxon>
        <taxon>Heteroconchia</taxon>
        <taxon>Palaeoheterodonta</taxon>
        <taxon>Unionida</taxon>
        <taxon>Unionoidea</taxon>
        <taxon>Unionidae</taxon>
        <taxon>Ambleminae</taxon>
        <taxon>Lampsilini</taxon>
        <taxon>Potamilus</taxon>
    </lineage>
</organism>
<evidence type="ECO:0000256" key="4">
    <source>
        <dbReference type="ARBA" id="ARBA00022782"/>
    </source>
</evidence>
<feature type="domain" description="PAZ" evidence="9">
    <location>
        <begin position="272"/>
        <end position="383"/>
    </location>
</feature>